<evidence type="ECO:0000313" key="1">
    <source>
        <dbReference type="EMBL" id="KAG5580421.1"/>
    </source>
</evidence>
<evidence type="ECO:0000313" key="2">
    <source>
        <dbReference type="Proteomes" id="UP000824120"/>
    </source>
</evidence>
<dbReference type="AlphaFoldDB" id="A0A9J5WYU4"/>
<reference evidence="1 2" key="1">
    <citation type="submission" date="2020-09" db="EMBL/GenBank/DDBJ databases">
        <title>De no assembly of potato wild relative species, Solanum commersonii.</title>
        <authorList>
            <person name="Cho K."/>
        </authorList>
    </citation>
    <scope>NUCLEOTIDE SEQUENCE [LARGE SCALE GENOMIC DNA]</scope>
    <source>
        <strain evidence="1">LZ3.2</strain>
        <tissue evidence="1">Leaf</tissue>
    </source>
</reference>
<dbReference type="Proteomes" id="UP000824120">
    <property type="component" value="Chromosome 10"/>
</dbReference>
<organism evidence="1 2">
    <name type="scientific">Solanum commersonii</name>
    <name type="common">Commerson's wild potato</name>
    <name type="synonym">Commerson's nightshade</name>
    <dbReference type="NCBI Taxonomy" id="4109"/>
    <lineage>
        <taxon>Eukaryota</taxon>
        <taxon>Viridiplantae</taxon>
        <taxon>Streptophyta</taxon>
        <taxon>Embryophyta</taxon>
        <taxon>Tracheophyta</taxon>
        <taxon>Spermatophyta</taxon>
        <taxon>Magnoliopsida</taxon>
        <taxon>eudicotyledons</taxon>
        <taxon>Gunneridae</taxon>
        <taxon>Pentapetalae</taxon>
        <taxon>asterids</taxon>
        <taxon>lamiids</taxon>
        <taxon>Solanales</taxon>
        <taxon>Solanaceae</taxon>
        <taxon>Solanoideae</taxon>
        <taxon>Solaneae</taxon>
        <taxon>Solanum</taxon>
    </lineage>
</organism>
<name>A0A9J5WYU4_SOLCO</name>
<keyword evidence="2" id="KW-1185">Reference proteome</keyword>
<accession>A0A9J5WYU4</accession>
<dbReference type="EMBL" id="JACXVP010000010">
    <property type="protein sequence ID" value="KAG5580421.1"/>
    <property type="molecule type" value="Genomic_DNA"/>
</dbReference>
<comment type="caution">
    <text evidence="1">The sequence shown here is derived from an EMBL/GenBank/DDBJ whole genome shotgun (WGS) entry which is preliminary data.</text>
</comment>
<proteinExistence type="predicted"/>
<sequence length="85" mass="9640">MLPSSHGHLLANKHTQVETAPINNETKIGYLCVAEIIIILGWHDSAADKAKPLPHCYFYVFLFYGHSSLQSPRSTIRYNRGQQPF</sequence>
<gene>
    <name evidence="1" type="ORF">H5410_051048</name>
</gene>
<protein>
    <submittedName>
        <fullName evidence="1">Uncharacterized protein</fullName>
    </submittedName>
</protein>